<comment type="similarity">
    <text evidence="2">Belongs to the bacterial solute-binding protein 1 family.</text>
</comment>
<evidence type="ECO:0000313" key="6">
    <source>
        <dbReference type="Proteomes" id="UP000737171"/>
    </source>
</evidence>
<gene>
    <name evidence="5" type="ORF">HLB44_34715</name>
</gene>
<name>A0ABX2ETS5_9BURK</name>
<evidence type="ECO:0000256" key="3">
    <source>
        <dbReference type="ARBA" id="ARBA00022448"/>
    </source>
</evidence>
<evidence type="ECO:0000256" key="2">
    <source>
        <dbReference type="ARBA" id="ARBA00008520"/>
    </source>
</evidence>
<dbReference type="PANTHER" id="PTHR43649">
    <property type="entry name" value="ARABINOSE-BINDING PROTEIN-RELATED"/>
    <property type="match status" value="1"/>
</dbReference>
<comment type="caution">
    <text evidence="5">The sequence shown here is derived from an EMBL/GenBank/DDBJ whole genome shotgun (WGS) entry which is preliminary data.</text>
</comment>
<keyword evidence="6" id="KW-1185">Reference proteome</keyword>
<dbReference type="InterPro" id="IPR050490">
    <property type="entry name" value="Bact_solute-bd_prot1"/>
</dbReference>
<dbReference type="EMBL" id="JABRWJ010000018">
    <property type="protein sequence ID" value="NRF72150.1"/>
    <property type="molecule type" value="Genomic_DNA"/>
</dbReference>
<dbReference type="InterPro" id="IPR006059">
    <property type="entry name" value="SBP"/>
</dbReference>
<comment type="subcellular location">
    <subcellularLocation>
        <location evidence="1">Periplasm</location>
    </subcellularLocation>
</comment>
<evidence type="ECO:0000313" key="5">
    <source>
        <dbReference type="EMBL" id="NRF72150.1"/>
    </source>
</evidence>
<evidence type="ECO:0000256" key="1">
    <source>
        <dbReference type="ARBA" id="ARBA00004418"/>
    </source>
</evidence>
<protein>
    <submittedName>
        <fullName evidence="5">ABC transporter substrate-binding protein</fullName>
    </submittedName>
</protein>
<dbReference type="Proteomes" id="UP000737171">
    <property type="component" value="Unassembled WGS sequence"/>
</dbReference>
<keyword evidence="4" id="KW-0732">Signal</keyword>
<dbReference type="SUPFAM" id="SSF53850">
    <property type="entry name" value="Periplasmic binding protein-like II"/>
    <property type="match status" value="1"/>
</dbReference>
<dbReference type="CDD" id="cd14750">
    <property type="entry name" value="PBP2_TMBP"/>
    <property type="match status" value="1"/>
</dbReference>
<sequence>MLGLAQAESIKISCGSVGQELELCKQAAEQWARKTGHTVQVVATPNDASERLALFQQVLSAGSDKIDVFQVDVVWPGLLAAHLLDLRPFMHGVEKQHFPSFIANNTVGAREGKPGRLVAMPWFANAGLLFYRKDLLDKHGLKVPLTWDELTAGARKVMQAERAAGNERLWGYVWQGRAYEGLSCNALEWLVSHGAGTVVDADGRVSVRNAQAALALKTAAGWVGTISPTAVLNYAEEEARGVFQAGNAVFMRNWPYAWAPAQGPESTIRGKVGVAVLPRGSGAGGRPAATLGGESLAVSKYSRHPALATDLVLYMTSAAVQKERALTGSFNPTLPALYRDAEIARVNPFMAELADTFTNAVARPTAISGPRYNQVSNQFWNAAHEVLSGRSAPDDALTRLEATLQRLSRGGKWN</sequence>
<proteinExistence type="inferred from homology"/>
<reference evidence="5 6" key="1">
    <citation type="submission" date="2020-05" db="EMBL/GenBank/DDBJ databases">
        <title>Aquincola sp. isolate from soil.</title>
        <authorList>
            <person name="Han J."/>
            <person name="Kim D.-U."/>
        </authorList>
    </citation>
    <scope>NUCLEOTIDE SEQUENCE [LARGE SCALE GENOMIC DNA]</scope>
    <source>
        <strain evidence="5 6">S2</strain>
    </source>
</reference>
<organism evidence="5 6">
    <name type="scientific">Pseudaquabacterium terrae</name>
    <dbReference type="NCBI Taxonomy" id="2732868"/>
    <lineage>
        <taxon>Bacteria</taxon>
        <taxon>Pseudomonadati</taxon>
        <taxon>Pseudomonadota</taxon>
        <taxon>Betaproteobacteria</taxon>
        <taxon>Burkholderiales</taxon>
        <taxon>Sphaerotilaceae</taxon>
        <taxon>Pseudaquabacterium</taxon>
    </lineage>
</organism>
<dbReference type="PANTHER" id="PTHR43649:SF34">
    <property type="entry name" value="ABC TRANSPORTER PERIPLASMIC-BINDING PROTEIN YCJN-RELATED"/>
    <property type="match status" value="1"/>
</dbReference>
<keyword evidence="3" id="KW-0813">Transport</keyword>
<dbReference type="Pfam" id="PF01547">
    <property type="entry name" value="SBP_bac_1"/>
    <property type="match status" value="1"/>
</dbReference>
<accession>A0ABX2ETS5</accession>
<dbReference type="Gene3D" id="3.40.190.10">
    <property type="entry name" value="Periplasmic binding protein-like II"/>
    <property type="match status" value="2"/>
</dbReference>
<evidence type="ECO:0000256" key="4">
    <source>
        <dbReference type="ARBA" id="ARBA00022729"/>
    </source>
</evidence>